<evidence type="ECO:0000256" key="8">
    <source>
        <dbReference type="ARBA" id="ARBA00022840"/>
    </source>
</evidence>
<evidence type="ECO:0000313" key="15">
    <source>
        <dbReference type="EMBL" id="CAK8698048.1"/>
    </source>
</evidence>
<dbReference type="EMBL" id="CAWYQH010000174">
    <property type="protein sequence ID" value="CAK8698048.1"/>
    <property type="molecule type" value="Genomic_DNA"/>
</dbReference>
<evidence type="ECO:0000256" key="3">
    <source>
        <dbReference type="ARBA" id="ARBA00022148"/>
    </source>
</evidence>
<dbReference type="Proteomes" id="UP001642483">
    <property type="component" value="Unassembled WGS sequence"/>
</dbReference>
<dbReference type="InterPro" id="IPR000961">
    <property type="entry name" value="AGC-kinase_C"/>
</dbReference>
<dbReference type="PROSITE" id="PS51285">
    <property type="entry name" value="AGC_KINASE_CTER"/>
    <property type="match status" value="1"/>
</dbReference>
<feature type="region of interest" description="Disordered" evidence="12">
    <location>
        <begin position="392"/>
        <end position="494"/>
    </location>
</feature>
<dbReference type="InterPro" id="IPR011009">
    <property type="entry name" value="Kinase-like_dom_sf"/>
</dbReference>
<evidence type="ECO:0000256" key="7">
    <source>
        <dbReference type="ARBA" id="ARBA00022777"/>
    </source>
</evidence>
<dbReference type="Gene3D" id="3.30.200.20">
    <property type="entry name" value="Phosphorylase Kinase, domain 1"/>
    <property type="match status" value="1"/>
</dbReference>
<keyword evidence="5" id="KW-0808">Transferase</keyword>
<feature type="domain" description="Protein kinase" evidence="13">
    <location>
        <begin position="810"/>
        <end position="1149"/>
    </location>
</feature>
<feature type="domain" description="AGC-kinase C-terminal" evidence="14">
    <location>
        <begin position="1150"/>
        <end position="1195"/>
    </location>
</feature>
<accession>A0ABP0H217</accession>
<feature type="region of interest" description="Disordered" evidence="12">
    <location>
        <begin position="1167"/>
        <end position="1195"/>
    </location>
</feature>
<feature type="domain" description="Protein kinase" evidence="13">
    <location>
        <begin position="22"/>
        <end position="329"/>
    </location>
</feature>
<dbReference type="SMART" id="SM00220">
    <property type="entry name" value="S_TKc"/>
    <property type="match status" value="1"/>
</dbReference>
<feature type="compositionally biased region" description="Basic and acidic residues" evidence="12">
    <location>
        <begin position="402"/>
        <end position="445"/>
    </location>
</feature>
<gene>
    <name evidence="15" type="ORF">CVLEPA_LOCUS31512</name>
</gene>
<dbReference type="InterPro" id="IPR000719">
    <property type="entry name" value="Prot_kinase_dom"/>
</dbReference>
<dbReference type="InterPro" id="IPR008271">
    <property type="entry name" value="Ser/Thr_kinase_AS"/>
</dbReference>
<comment type="catalytic activity">
    <reaction evidence="11">
        <text>L-seryl-[protein] + ATP = O-phospho-L-seryl-[protein] + ADP + H(+)</text>
        <dbReference type="Rhea" id="RHEA:17989"/>
        <dbReference type="Rhea" id="RHEA-COMP:9863"/>
        <dbReference type="Rhea" id="RHEA-COMP:11604"/>
        <dbReference type="ChEBI" id="CHEBI:15378"/>
        <dbReference type="ChEBI" id="CHEBI:29999"/>
        <dbReference type="ChEBI" id="CHEBI:30616"/>
        <dbReference type="ChEBI" id="CHEBI:83421"/>
        <dbReference type="ChEBI" id="CHEBI:456216"/>
        <dbReference type="EC" id="2.7.11.1"/>
    </reaction>
</comment>
<feature type="compositionally biased region" description="Polar residues" evidence="12">
    <location>
        <begin position="446"/>
        <end position="477"/>
    </location>
</feature>
<organism evidence="15 16">
    <name type="scientific">Clavelina lepadiformis</name>
    <name type="common">Light-bulb sea squirt</name>
    <name type="synonym">Ascidia lepadiformis</name>
    <dbReference type="NCBI Taxonomy" id="159417"/>
    <lineage>
        <taxon>Eukaryota</taxon>
        <taxon>Metazoa</taxon>
        <taxon>Chordata</taxon>
        <taxon>Tunicata</taxon>
        <taxon>Ascidiacea</taxon>
        <taxon>Aplousobranchia</taxon>
        <taxon>Clavelinidae</taxon>
        <taxon>Clavelina</taxon>
    </lineage>
</organism>
<reference evidence="15 16" key="1">
    <citation type="submission" date="2024-02" db="EMBL/GenBank/DDBJ databases">
        <authorList>
            <person name="Daric V."/>
            <person name="Darras S."/>
        </authorList>
    </citation>
    <scope>NUCLEOTIDE SEQUENCE [LARGE SCALE GENOMIC DNA]</scope>
</reference>
<comment type="caution">
    <text evidence="15">The sequence shown here is derived from an EMBL/GenBank/DDBJ whole genome shotgun (WGS) entry which is preliminary data.</text>
</comment>
<dbReference type="InterPro" id="IPR050236">
    <property type="entry name" value="Ser_Thr_kinase_AGC"/>
</dbReference>
<keyword evidence="7" id="KW-0418">Kinase</keyword>
<evidence type="ECO:0000256" key="2">
    <source>
        <dbReference type="ARBA" id="ARBA00012513"/>
    </source>
</evidence>
<feature type="compositionally biased region" description="Low complexity" evidence="12">
    <location>
        <begin position="604"/>
        <end position="621"/>
    </location>
</feature>
<name>A0ABP0H217_CLALP</name>
<feature type="region of interest" description="Disordered" evidence="12">
    <location>
        <begin position="602"/>
        <end position="621"/>
    </location>
</feature>
<feature type="compositionally biased region" description="Low complexity" evidence="12">
    <location>
        <begin position="651"/>
        <end position="665"/>
    </location>
</feature>
<feature type="region of interest" description="Disordered" evidence="12">
    <location>
        <begin position="268"/>
        <end position="288"/>
    </location>
</feature>
<evidence type="ECO:0000256" key="6">
    <source>
        <dbReference type="ARBA" id="ARBA00022741"/>
    </source>
</evidence>
<keyword evidence="16" id="KW-1185">Reference proteome</keyword>
<feature type="compositionally biased region" description="Polar residues" evidence="12">
    <location>
        <begin position="719"/>
        <end position="731"/>
    </location>
</feature>
<dbReference type="PROSITE" id="PS00108">
    <property type="entry name" value="PROTEIN_KINASE_ST"/>
    <property type="match status" value="1"/>
</dbReference>
<sequence length="1195" mass="133296">MAVDNEVVVSLPIPKPPNVDDFIIIKPISQGAFGQVFLGRRKTDKRLYAIKVMRKSKMVRKNMTKNVLSERKALALSKSPFIVHLYYSLETTLDIYLIMEYIIGGDVKSLLAVLGYFDEPMAVLYAAEVTMALEYLHKHGIIHRDLKPDNMLISAKGHIKLTDFGLSSVSLDRDLNMSDVIKTPSATSKFSNKEYFRTPGQVLSLISNFNFQNSPYARNASPSVTTKKKQTLRLGARRFSFDDLPVNRGYQPSVNSPLVTNKENNFPLSTKSTNMEQTPEKNEDLKTTPPEAKKIERDEITETPARVAIARERGFDSMSGSITSIRDLLSPLENSEKQCCTPGSQRRFKRLNGRNRSFIGRMDEVMNFLSPTCLTPSIKAVSSLSYESSVSSDARSPACRVQDVHPESEDKSSIPKDDVFEQGKDNIELQSRKQRRRSSDEKMGSHNESLIQSNPVSHTSLNPFHSAGESLSATSVQRYPCQPHKRRKVHSSNHTGLTTDIQAFNLYENGVVQPVFRRHSDSSVKISQKTKRLTSSLSEIQKELIDAHSNEHAKIISAANTSHSPKRADHICENCSVNTTKCCNDCQAIRPGDDHVFQEKNQGSLSNAASSHSPSRSRSLSLEKSLSDMDVSFKELSFNDIKVNKHNRSISTQDPSSSDVTSSPASEDDAGKSSVQGNRIYHSSPNQRVLFSPDVGKSVKHSTPAHDESVEVVRGNGEESFTSKPLPSDSSFLDDHSRDFKRTASMESGIVGLDSTGVSPKSCNSSIHKDKMTRNEKIIGDISPIIPKQLSQSNYHSDEDCLEISTTRSRKILSPVWENSFSKIDQELLRKAGAPKTCRKTGLLANSRSVSWNDLTKEHAKPFESHNEAAQPFVPVENFCDLPLSSEEEDCLPAPPLPFCHNDSSDNLDPNNCLEPSIQKEPDSLMLDASMEEGIPLSIMTSCMGDASVVHPFKVNDNKTPLRPGMESAFVNKSMTKFKFNSPKLTPFLPNTPKQIRPIPMYNSFCTPKNNITQKPIFTPSANRFFTPKPTPLRTPRSVRRAKKNTVVESRIWGTPEYLAPELLVRQAHGPGVDWWALGVCLYEFLVGISPFSDSSLDQIFSNILKGEIEWPDGEESLSDGAVDLIKNLLRKGQNERAGAKEIRNSPIFSSIPWNDVFQVVPDFIPQPESDTDTGYFDPRNKIRKNSTEEEETQN</sequence>
<feature type="compositionally biased region" description="Polar residues" evidence="12">
    <location>
        <begin position="673"/>
        <end position="689"/>
    </location>
</feature>
<evidence type="ECO:0000259" key="13">
    <source>
        <dbReference type="PROSITE" id="PS50011"/>
    </source>
</evidence>
<evidence type="ECO:0000256" key="9">
    <source>
        <dbReference type="ARBA" id="ARBA00033099"/>
    </source>
</evidence>
<dbReference type="SUPFAM" id="SSF56112">
    <property type="entry name" value="Protein kinase-like (PK-like)"/>
    <property type="match status" value="1"/>
</dbReference>
<dbReference type="Pfam" id="PF00069">
    <property type="entry name" value="Pkinase"/>
    <property type="match status" value="2"/>
</dbReference>
<evidence type="ECO:0000256" key="5">
    <source>
        <dbReference type="ARBA" id="ARBA00022679"/>
    </source>
</evidence>
<comment type="catalytic activity">
    <reaction evidence="10">
        <text>L-threonyl-[protein] + ATP = O-phospho-L-threonyl-[protein] + ADP + H(+)</text>
        <dbReference type="Rhea" id="RHEA:46608"/>
        <dbReference type="Rhea" id="RHEA-COMP:11060"/>
        <dbReference type="Rhea" id="RHEA-COMP:11605"/>
        <dbReference type="ChEBI" id="CHEBI:15378"/>
        <dbReference type="ChEBI" id="CHEBI:30013"/>
        <dbReference type="ChEBI" id="CHEBI:30616"/>
        <dbReference type="ChEBI" id="CHEBI:61977"/>
        <dbReference type="ChEBI" id="CHEBI:456216"/>
        <dbReference type="EC" id="2.7.11.1"/>
    </reaction>
</comment>
<feature type="region of interest" description="Disordered" evidence="12">
    <location>
        <begin position="647"/>
        <end position="734"/>
    </location>
</feature>
<dbReference type="PROSITE" id="PS50011">
    <property type="entry name" value="PROTEIN_KINASE_DOM"/>
    <property type="match status" value="2"/>
</dbReference>
<feature type="compositionally biased region" description="Polar residues" evidence="12">
    <location>
        <begin position="268"/>
        <end position="277"/>
    </location>
</feature>
<evidence type="ECO:0000313" key="16">
    <source>
        <dbReference type="Proteomes" id="UP001642483"/>
    </source>
</evidence>
<dbReference type="PANTHER" id="PTHR24356">
    <property type="entry name" value="SERINE/THREONINE-PROTEIN KINASE"/>
    <property type="match status" value="1"/>
</dbReference>
<dbReference type="EC" id="2.7.11.1" evidence="2"/>
<comment type="similarity">
    <text evidence="1">Belongs to the protein kinase superfamily. AGC Ser/Thr protein kinase family.</text>
</comment>
<keyword evidence="6" id="KW-0547">Nucleotide-binding</keyword>
<protein>
    <recommendedName>
        <fullName evidence="3">Serine/threonine-protein kinase greatwall</fullName>
        <ecNumber evidence="2">2.7.11.1</ecNumber>
    </recommendedName>
    <alternativeName>
        <fullName evidence="9">Microtubule-associated serine/threonine-protein kinase-like</fullName>
    </alternativeName>
</protein>
<evidence type="ECO:0000256" key="10">
    <source>
        <dbReference type="ARBA" id="ARBA00047899"/>
    </source>
</evidence>
<evidence type="ECO:0000256" key="4">
    <source>
        <dbReference type="ARBA" id="ARBA00022527"/>
    </source>
</evidence>
<evidence type="ECO:0000256" key="1">
    <source>
        <dbReference type="ARBA" id="ARBA00009903"/>
    </source>
</evidence>
<feature type="compositionally biased region" description="Basic and acidic residues" evidence="12">
    <location>
        <begin position="278"/>
        <end position="288"/>
    </location>
</feature>
<dbReference type="PANTHER" id="PTHR24356:SF1">
    <property type="entry name" value="SERINE_THREONINE-PROTEIN KINASE GREATWALL"/>
    <property type="match status" value="1"/>
</dbReference>
<proteinExistence type="inferred from homology"/>
<evidence type="ECO:0000256" key="11">
    <source>
        <dbReference type="ARBA" id="ARBA00048679"/>
    </source>
</evidence>
<dbReference type="Gene3D" id="1.10.510.10">
    <property type="entry name" value="Transferase(Phosphotransferase) domain 1"/>
    <property type="match status" value="2"/>
</dbReference>
<keyword evidence="4" id="KW-0723">Serine/threonine-protein kinase</keyword>
<evidence type="ECO:0000259" key="14">
    <source>
        <dbReference type="PROSITE" id="PS51285"/>
    </source>
</evidence>
<evidence type="ECO:0000256" key="12">
    <source>
        <dbReference type="SAM" id="MobiDB-lite"/>
    </source>
</evidence>
<keyword evidence="8" id="KW-0067">ATP-binding</keyword>